<dbReference type="Proteomes" id="UP000059188">
    <property type="component" value="Unassembled WGS sequence"/>
</dbReference>
<organism evidence="5 6">
    <name type="scientific">Thanatephorus cucumeris (strain AG1-IB / isolate 7/3/14)</name>
    <name type="common">Lettuce bottom rot fungus</name>
    <name type="synonym">Rhizoctonia solani</name>
    <dbReference type="NCBI Taxonomy" id="1108050"/>
    <lineage>
        <taxon>Eukaryota</taxon>
        <taxon>Fungi</taxon>
        <taxon>Dikarya</taxon>
        <taxon>Basidiomycota</taxon>
        <taxon>Agaricomycotina</taxon>
        <taxon>Agaricomycetes</taxon>
        <taxon>Cantharellales</taxon>
        <taxon>Ceratobasidiaceae</taxon>
        <taxon>Rhizoctonia</taxon>
        <taxon>Rhizoctonia solani AG-1</taxon>
    </lineage>
</organism>
<dbReference type="InterPro" id="IPR051609">
    <property type="entry name" value="NmrA/Isoflavone_reductase-like"/>
</dbReference>
<evidence type="ECO:0000313" key="6">
    <source>
        <dbReference type="Proteomes" id="UP000059188"/>
    </source>
</evidence>
<dbReference type="InterPro" id="IPR036291">
    <property type="entry name" value="NAD(P)-bd_dom_sf"/>
</dbReference>
<dbReference type="CDD" id="cd05259">
    <property type="entry name" value="PCBER_SDR_a"/>
    <property type="match status" value="1"/>
</dbReference>
<dbReference type="Pfam" id="PF05368">
    <property type="entry name" value="NmrA"/>
    <property type="match status" value="1"/>
</dbReference>
<protein>
    <submittedName>
        <fullName evidence="5">Isoflavone reductase-like protein</fullName>
    </submittedName>
</protein>
<dbReference type="AlphaFoldDB" id="A0A0B7FRC5"/>
<dbReference type="Gene3D" id="3.40.50.720">
    <property type="entry name" value="NAD(P)-binding Rossmann-like Domain"/>
    <property type="match status" value="1"/>
</dbReference>
<reference evidence="5 6" key="1">
    <citation type="submission" date="2014-11" db="EMBL/GenBank/DDBJ databases">
        <authorList>
            <person name="Wibberg Daniel"/>
        </authorList>
    </citation>
    <scope>NUCLEOTIDE SEQUENCE [LARGE SCALE GENOMIC DNA]</scope>
    <source>
        <strain evidence="5">Rhizoctonia solani AG1-IB 7/3/14</strain>
    </source>
</reference>
<proteinExistence type="predicted"/>
<dbReference type="Gene3D" id="3.90.25.10">
    <property type="entry name" value="UDP-galactose 4-epimerase, domain 1"/>
    <property type="match status" value="1"/>
</dbReference>
<dbReference type="EMBL" id="LN679133">
    <property type="protein sequence ID" value="CEL58778.1"/>
    <property type="molecule type" value="Genomic_DNA"/>
</dbReference>
<dbReference type="STRING" id="1108050.A0A0B7FRC5"/>
<feature type="domain" description="NmrA-like" evidence="4">
    <location>
        <begin position="25"/>
        <end position="261"/>
    </location>
</feature>
<feature type="chain" id="PRO_5002115956" evidence="3">
    <location>
        <begin position="24"/>
        <end position="305"/>
    </location>
</feature>
<evidence type="ECO:0000256" key="2">
    <source>
        <dbReference type="ARBA" id="ARBA00023002"/>
    </source>
</evidence>
<dbReference type="InterPro" id="IPR008030">
    <property type="entry name" value="NmrA-like"/>
</dbReference>
<dbReference type="InterPro" id="IPR045312">
    <property type="entry name" value="PCBER-like"/>
</dbReference>
<dbReference type="PANTHER" id="PTHR47706">
    <property type="entry name" value="NMRA-LIKE FAMILY PROTEIN"/>
    <property type="match status" value="1"/>
</dbReference>
<accession>A0A0B7FRC5</accession>
<dbReference type="OrthoDB" id="9974981at2759"/>
<keyword evidence="2" id="KW-0560">Oxidoreductase</keyword>
<keyword evidence="6" id="KW-1185">Reference proteome</keyword>
<evidence type="ECO:0000256" key="3">
    <source>
        <dbReference type="SAM" id="SignalP"/>
    </source>
</evidence>
<evidence type="ECO:0000256" key="1">
    <source>
        <dbReference type="ARBA" id="ARBA00022857"/>
    </source>
</evidence>
<gene>
    <name evidence="5" type="ORF">RSOLAG1IB_08824</name>
</gene>
<dbReference type="PANTHER" id="PTHR47706:SF9">
    <property type="entry name" value="NMRA-LIKE DOMAIN-CONTAINING PROTEIN-RELATED"/>
    <property type="match status" value="1"/>
</dbReference>
<evidence type="ECO:0000313" key="5">
    <source>
        <dbReference type="EMBL" id="CEL58778.1"/>
    </source>
</evidence>
<dbReference type="SUPFAM" id="SSF51735">
    <property type="entry name" value="NAD(P)-binding Rossmann-fold domains"/>
    <property type="match status" value="1"/>
</dbReference>
<keyword evidence="1" id="KW-0521">NADP</keyword>
<keyword evidence="3" id="KW-0732">Signal</keyword>
<dbReference type="GO" id="GO:0016491">
    <property type="term" value="F:oxidoreductase activity"/>
    <property type="evidence" value="ECO:0007669"/>
    <property type="project" value="UniProtKB-KW"/>
</dbReference>
<evidence type="ECO:0000259" key="4">
    <source>
        <dbReference type="Pfam" id="PF05368"/>
    </source>
</evidence>
<feature type="signal peptide" evidence="3">
    <location>
        <begin position="1"/>
        <end position="23"/>
    </location>
</feature>
<sequence length="305" mass="33220">MRCGNNPFQLTLLSYTLPTLVMAAKTVALVGANGFVGKAFAKELLQQEFDLRILARNESIESASLQDFKSKGASLHAISYEDEDSLVKALQGVDVLVSTVGASALLSAQLPLIKAAKAVGVKLFFPSGYGSPFEGSSIPSSLIQSEKKVIKAAQEVGLPFAALNNGTFPDYCLTPPFGYNFAEKKVTIWGDGNANITWTTVHSVGDWLANVLKTVPISRLENRYLLIQGNVATANEVVKLWEQKHNDKLEVDYRPAKELDDRVNANAEDLFAVLLQDWTSGRGEIGGRDNEIYPGWKPDTIESVL</sequence>
<name>A0A0B7FRC5_THACB</name>